<dbReference type="RefSeq" id="WP_130932624.1">
    <property type="nucleotide sequence ID" value="NZ_CP039891.1"/>
</dbReference>
<dbReference type="Pfam" id="PF01527">
    <property type="entry name" value="HTH_Tnp_1"/>
    <property type="match status" value="1"/>
</dbReference>
<keyword evidence="2" id="KW-0614">Plasmid</keyword>
<dbReference type="Gene3D" id="1.10.10.10">
    <property type="entry name" value="Winged helix-like DNA-binding domain superfamily/Winged helix DNA-binding domain"/>
    <property type="match status" value="1"/>
</dbReference>
<organism evidence="2 3">
    <name type="scientific">Agrobacterium tumefaciens</name>
    <dbReference type="NCBI Taxonomy" id="358"/>
    <lineage>
        <taxon>Bacteria</taxon>
        <taxon>Pseudomonadati</taxon>
        <taxon>Pseudomonadota</taxon>
        <taxon>Alphaproteobacteria</taxon>
        <taxon>Hyphomicrobiales</taxon>
        <taxon>Rhizobiaceae</taxon>
        <taxon>Rhizobium/Agrobacterium group</taxon>
        <taxon>Agrobacterium</taxon>
        <taxon>Agrobacterium tumefaciens complex</taxon>
    </lineage>
</organism>
<accession>A0AAE6EIC6</accession>
<dbReference type="Proteomes" id="UP000298579">
    <property type="component" value="Plasmid pAtCFBP5877b"/>
</dbReference>
<gene>
    <name evidence="2" type="ORF">CFBP5877_27440</name>
</gene>
<dbReference type="AlphaFoldDB" id="A0AAE6EIC6"/>
<protein>
    <recommendedName>
        <fullName evidence="4">Transposase</fullName>
    </recommendedName>
</protein>
<dbReference type="InterPro" id="IPR036388">
    <property type="entry name" value="WH-like_DNA-bd_sf"/>
</dbReference>
<dbReference type="GO" id="GO:0003677">
    <property type="term" value="F:DNA binding"/>
    <property type="evidence" value="ECO:0007669"/>
    <property type="project" value="InterPro"/>
</dbReference>
<evidence type="ECO:0000256" key="1">
    <source>
        <dbReference type="SAM" id="Coils"/>
    </source>
</evidence>
<dbReference type="GO" id="GO:0004803">
    <property type="term" value="F:transposase activity"/>
    <property type="evidence" value="ECO:0007669"/>
    <property type="project" value="InterPro"/>
</dbReference>
<keyword evidence="1" id="KW-0175">Coiled coil</keyword>
<evidence type="ECO:0000313" key="2">
    <source>
        <dbReference type="EMBL" id="QCL82832.1"/>
    </source>
</evidence>
<sequence length="109" mass="13085">MNKRYSDELRDRAVALVDERRLRNPRDRTIYREVAENLKIGEQSLRLWVREFDRERNTRIPSIAKKDDDGVPEHVEAEMNSLRRKIEKLQAENDVLKRAFVVFSSEWSK</sequence>
<geneLocation type="plasmid" evidence="3">
    <name>patcfbp5877b</name>
</geneLocation>
<evidence type="ECO:0000313" key="3">
    <source>
        <dbReference type="Proteomes" id="UP000298579"/>
    </source>
</evidence>
<dbReference type="InterPro" id="IPR009057">
    <property type="entry name" value="Homeodomain-like_sf"/>
</dbReference>
<proteinExistence type="predicted"/>
<dbReference type="SUPFAM" id="SSF46689">
    <property type="entry name" value="Homeodomain-like"/>
    <property type="match status" value="1"/>
</dbReference>
<dbReference type="InterPro" id="IPR002514">
    <property type="entry name" value="Transposase_8"/>
</dbReference>
<dbReference type="EMBL" id="CP039900">
    <property type="protein sequence ID" value="QCL82832.1"/>
    <property type="molecule type" value="Genomic_DNA"/>
</dbReference>
<reference evidence="2 3" key="1">
    <citation type="submission" date="2019-04" db="EMBL/GenBank/DDBJ databases">
        <title>Complete genome sequence of Agrobacterium tumefaciens CFBP5877.</title>
        <authorList>
            <person name="Huang Y.-Y."/>
            <person name="Chiang H.-Y."/>
            <person name="Chou L."/>
            <person name="Lai E.-M."/>
            <person name="Kuo C.-H."/>
        </authorList>
    </citation>
    <scope>NUCLEOTIDE SEQUENCE [LARGE SCALE GENOMIC DNA]</scope>
    <source>
        <strain evidence="2 3">CFBP5877</strain>
        <plasmid evidence="3">patcfbp5877b</plasmid>
    </source>
</reference>
<evidence type="ECO:0008006" key="4">
    <source>
        <dbReference type="Google" id="ProtNLM"/>
    </source>
</evidence>
<feature type="coiled-coil region" evidence="1">
    <location>
        <begin position="72"/>
        <end position="99"/>
    </location>
</feature>
<name>A0AAE6EIC6_AGRTU</name>
<dbReference type="GO" id="GO:0006313">
    <property type="term" value="P:DNA transposition"/>
    <property type="evidence" value="ECO:0007669"/>
    <property type="project" value="InterPro"/>
</dbReference>